<feature type="domain" description="HTH luxR-type" evidence="4">
    <location>
        <begin position="111"/>
        <end position="176"/>
    </location>
</feature>
<dbReference type="Gene3D" id="1.10.10.10">
    <property type="entry name" value="Winged helix-like DNA-binding domain superfamily/Winged helix DNA-binding domain"/>
    <property type="match status" value="1"/>
</dbReference>
<evidence type="ECO:0000256" key="2">
    <source>
        <dbReference type="ARBA" id="ARBA00023125"/>
    </source>
</evidence>
<gene>
    <name evidence="5" type="ORF">GNZ18_17160</name>
</gene>
<evidence type="ECO:0000259" key="4">
    <source>
        <dbReference type="PROSITE" id="PS50043"/>
    </source>
</evidence>
<dbReference type="CDD" id="cd06170">
    <property type="entry name" value="LuxR_C_like"/>
    <property type="match status" value="1"/>
</dbReference>
<protein>
    <recommendedName>
        <fullName evidence="4">HTH luxR-type domain-containing protein</fullName>
    </recommendedName>
</protein>
<dbReference type="Proteomes" id="UP000432015">
    <property type="component" value="Unassembled WGS sequence"/>
</dbReference>
<dbReference type="Pfam" id="PF00196">
    <property type="entry name" value="GerE"/>
    <property type="match status" value="1"/>
</dbReference>
<name>A0A7K1L1Z7_9ACTN</name>
<dbReference type="SMART" id="SM00421">
    <property type="entry name" value="HTH_LUXR"/>
    <property type="match status" value="1"/>
</dbReference>
<accession>A0A7K1L1Z7</accession>
<evidence type="ECO:0000313" key="6">
    <source>
        <dbReference type="Proteomes" id="UP000432015"/>
    </source>
</evidence>
<reference evidence="5 6" key="1">
    <citation type="submission" date="2019-11" db="EMBL/GenBank/DDBJ databases">
        <authorList>
            <person name="Cao P."/>
        </authorList>
    </citation>
    <scope>NUCLEOTIDE SEQUENCE [LARGE SCALE GENOMIC DNA]</scope>
    <source>
        <strain evidence="5 6">NEAU-AAG5</strain>
    </source>
</reference>
<keyword evidence="6" id="KW-1185">Reference proteome</keyword>
<dbReference type="InterPro" id="IPR036388">
    <property type="entry name" value="WH-like_DNA-bd_sf"/>
</dbReference>
<sequence>MLVVDLSPWRAGHGDLVRAVCREGRVLRVPVVLLVDHTARFGEAAGRPELLAALWAGVASIADRRGPVAEVTAAARTAAAGGRYLAPAFACCLLDDPVDGPALLDELFEADPHRPGVLTPREREVLALLASRPSNAWIAERLALSEKTVKYHVSNVLGKLGLRDRGEAAALAASMSPDHCGTLAS</sequence>
<dbReference type="PROSITE" id="PS50043">
    <property type="entry name" value="HTH_LUXR_2"/>
    <property type="match status" value="1"/>
</dbReference>
<keyword evidence="1" id="KW-0805">Transcription regulation</keyword>
<dbReference type="SUPFAM" id="SSF46894">
    <property type="entry name" value="C-terminal effector domain of the bipartite response regulators"/>
    <property type="match status" value="1"/>
</dbReference>
<dbReference type="GO" id="GO:0006355">
    <property type="term" value="P:regulation of DNA-templated transcription"/>
    <property type="evidence" value="ECO:0007669"/>
    <property type="project" value="InterPro"/>
</dbReference>
<dbReference type="InterPro" id="IPR016032">
    <property type="entry name" value="Sig_transdc_resp-reg_C-effctor"/>
</dbReference>
<dbReference type="InterPro" id="IPR000792">
    <property type="entry name" value="Tscrpt_reg_LuxR_C"/>
</dbReference>
<proteinExistence type="predicted"/>
<dbReference type="GO" id="GO:0003677">
    <property type="term" value="F:DNA binding"/>
    <property type="evidence" value="ECO:0007669"/>
    <property type="project" value="UniProtKB-KW"/>
</dbReference>
<dbReference type="PANTHER" id="PTHR44688">
    <property type="entry name" value="DNA-BINDING TRANSCRIPTIONAL ACTIVATOR DEVR_DOSR"/>
    <property type="match status" value="1"/>
</dbReference>
<comment type="caution">
    <text evidence="5">The sequence shown here is derived from an EMBL/GenBank/DDBJ whole genome shotgun (WGS) entry which is preliminary data.</text>
</comment>
<evidence type="ECO:0000256" key="3">
    <source>
        <dbReference type="ARBA" id="ARBA00023163"/>
    </source>
</evidence>
<organism evidence="5 6">
    <name type="scientific">Actinomadura litoris</name>
    <dbReference type="NCBI Taxonomy" id="2678616"/>
    <lineage>
        <taxon>Bacteria</taxon>
        <taxon>Bacillati</taxon>
        <taxon>Actinomycetota</taxon>
        <taxon>Actinomycetes</taxon>
        <taxon>Streptosporangiales</taxon>
        <taxon>Thermomonosporaceae</taxon>
        <taxon>Actinomadura</taxon>
    </lineage>
</organism>
<dbReference type="PRINTS" id="PR00038">
    <property type="entry name" value="HTHLUXR"/>
</dbReference>
<evidence type="ECO:0000256" key="1">
    <source>
        <dbReference type="ARBA" id="ARBA00023015"/>
    </source>
</evidence>
<dbReference type="PANTHER" id="PTHR44688:SF16">
    <property type="entry name" value="DNA-BINDING TRANSCRIPTIONAL ACTIVATOR DEVR_DOSR"/>
    <property type="match status" value="1"/>
</dbReference>
<evidence type="ECO:0000313" key="5">
    <source>
        <dbReference type="EMBL" id="MUN38323.1"/>
    </source>
</evidence>
<dbReference type="AlphaFoldDB" id="A0A7K1L1Z7"/>
<dbReference type="EMBL" id="WOFH01000005">
    <property type="protein sequence ID" value="MUN38323.1"/>
    <property type="molecule type" value="Genomic_DNA"/>
</dbReference>
<keyword evidence="3" id="KW-0804">Transcription</keyword>
<keyword evidence="2" id="KW-0238">DNA-binding</keyword>